<name>A0A152A4T9_TIELA</name>
<dbReference type="STRING" id="361077.A0A152A4T9"/>
<dbReference type="HAMAP" id="MF_03001">
    <property type="entry name" value="eIF3b"/>
    <property type="match status" value="1"/>
</dbReference>
<comment type="subunit">
    <text evidence="5 6">Component of the eukaryotic translation initiation factor 3 (eIF-3) complex.</text>
</comment>
<dbReference type="PIRSF" id="PIRSF036424">
    <property type="entry name" value="eIF3b"/>
    <property type="match status" value="1"/>
</dbReference>
<keyword evidence="3 5" id="KW-0694">RNA-binding</keyword>
<dbReference type="InterPro" id="IPR035979">
    <property type="entry name" value="RBD_domain_sf"/>
</dbReference>
<dbReference type="Pfam" id="PF08662">
    <property type="entry name" value="eIF2A"/>
    <property type="match status" value="1"/>
</dbReference>
<evidence type="ECO:0000313" key="9">
    <source>
        <dbReference type="EMBL" id="KYR01249.1"/>
    </source>
</evidence>
<dbReference type="SUPFAM" id="SSF54928">
    <property type="entry name" value="RNA-binding domain, RBD"/>
    <property type="match status" value="1"/>
</dbReference>
<organism evidence="9 10">
    <name type="scientific">Tieghemostelium lacteum</name>
    <name type="common">Slime mold</name>
    <name type="synonym">Dictyostelium lacteum</name>
    <dbReference type="NCBI Taxonomy" id="361077"/>
    <lineage>
        <taxon>Eukaryota</taxon>
        <taxon>Amoebozoa</taxon>
        <taxon>Evosea</taxon>
        <taxon>Eumycetozoa</taxon>
        <taxon>Dictyostelia</taxon>
        <taxon>Dictyosteliales</taxon>
        <taxon>Raperosteliaceae</taxon>
        <taxon>Tieghemostelium</taxon>
    </lineage>
</organism>
<dbReference type="GO" id="GO:0016282">
    <property type="term" value="C:eukaryotic 43S preinitiation complex"/>
    <property type="evidence" value="ECO:0007669"/>
    <property type="project" value="UniProtKB-UniRule"/>
</dbReference>
<dbReference type="InterPro" id="IPR015943">
    <property type="entry name" value="WD40/YVTN_repeat-like_dom_sf"/>
</dbReference>
<feature type="domain" description="RRM" evidence="8">
    <location>
        <begin position="36"/>
        <end position="121"/>
    </location>
</feature>
<keyword evidence="2 5" id="KW-0396">Initiation factor</keyword>
<dbReference type="EMBL" id="LODT01000011">
    <property type="protein sequence ID" value="KYR01249.1"/>
    <property type="molecule type" value="Genomic_DNA"/>
</dbReference>
<dbReference type="GO" id="GO:0005852">
    <property type="term" value="C:eukaryotic translation initiation factor 3 complex"/>
    <property type="evidence" value="ECO:0007669"/>
    <property type="project" value="UniProtKB-UniRule"/>
</dbReference>
<keyword evidence="1 5" id="KW-0963">Cytoplasm</keyword>
<dbReference type="InterPro" id="IPR012677">
    <property type="entry name" value="Nucleotide-bd_a/b_plait_sf"/>
</dbReference>
<proteinExistence type="inferred from homology"/>
<dbReference type="InParanoid" id="A0A152A4T9"/>
<comment type="function">
    <text evidence="6">Component of the eukaryotic translation initiation factor 3 (eIF-3) complex, which is involved in protein synthesis and, together with other initiation factors, stimulates binding of mRNA and methionyl-tRNAi to the 40S ribosome.</text>
</comment>
<keyword evidence="4 5" id="KW-0648">Protein biosynthesis</keyword>
<dbReference type="OMA" id="LWGGPQF"/>
<accession>A0A152A4T9</accession>
<sequence>MVNNNNFIFESDEEEDDIPTLEEFEDPVQLDTSLDRYVMIDNVPKVGTDKLEKLKTVIFNRISVCGEIVPNGVTLPMNGTQTAGVAFVEFTKKQSAVECKNQFNGFKFDSNHFFKVNLLDDYKKYKNFNETFQEMTIEPFREKISAHDWLKDKRSLKCYDQFVARYGDFTDICWNEMHLGKPAVEKSTTGMTSTYVHWSNSGNYLVTFHLDGIALYGGSDWESMGLFEHKGVQLVDFSPDDNYMITFAPFPNENPKDPKSICVWDIRSGKKLKMFPSPPKEHFHWPAFTWSAKDQFFAKIQPGKGISIYEASTLALTPLVAPEVKEFSWSPSDPYIVYFVPATEKLPGKVTIAQVSPQGIKTLTEKNIWDAIDVRMHWQNDGDYICVKVNKDEKKKKKNVTPSTSFELFRTHEPNFPCENFEVNFPIRAFAWEPRGKKFCIIHGEHKVNMHVSFYEVGKNKVKLLTRLENRKLNAIFWSPRGTHVVLANLNDTGELEFFNTQDLETFSTQTHLSCTGVDWNPSGRYVTTFVSHWKVTTDTGYNIWTFNGDMVYTLLKDRFYQFSWRPRPKYLLTTKEMNIIKSNYKKYQEKFDAVDLKETTKKVEEEEERLQALMDEFLGYLQRGEQEYQSQAAKRQQMGCFEDIDKNDEYEAIETVEEIIDIQTTILPSKK</sequence>
<dbReference type="PANTHER" id="PTHR14068">
    <property type="entry name" value="EUKARYOTIC TRANSLATION INITIATION FACTOR 3 EIF3 -RELATED"/>
    <property type="match status" value="1"/>
</dbReference>
<evidence type="ECO:0000256" key="1">
    <source>
        <dbReference type="ARBA" id="ARBA00022490"/>
    </source>
</evidence>
<dbReference type="Gene3D" id="3.30.70.330">
    <property type="match status" value="1"/>
</dbReference>
<dbReference type="AlphaFoldDB" id="A0A152A4T9"/>
<feature type="coiled-coil region" evidence="7">
    <location>
        <begin position="594"/>
        <end position="624"/>
    </location>
</feature>
<dbReference type="InterPro" id="IPR000504">
    <property type="entry name" value="RRM_dom"/>
</dbReference>
<comment type="function">
    <text evidence="5">RNA-binding component of the eukaryotic translation initiation factor 3 (eIF-3) complex, which is involved in protein synthesis of a specialized repertoire of mRNAs and, together with other initiation factors, stimulates binding of mRNA and methionyl-tRNAi to the 40S ribosome. The eIF-3 complex specifically targets and initiates translation of a subset of mRNAs involved in cell proliferation.</text>
</comment>
<evidence type="ECO:0000256" key="3">
    <source>
        <dbReference type="ARBA" id="ARBA00022884"/>
    </source>
</evidence>
<dbReference type="PANTHER" id="PTHR14068:SF0">
    <property type="entry name" value="EUKARYOTIC TRANSLATION INITIATION FACTOR 3 SUBUNIT B"/>
    <property type="match status" value="1"/>
</dbReference>
<keyword evidence="10" id="KW-1185">Reference proteome</keyword>
<evidence type="ECO:0000259" key="8">
    <source>
        <dbReference type="PROSITE" id="PS50102"/>
    </source>
</evidence>
<comment type="similarity">
    <text evidence="5 6">Belongs to the eIF-3 subunit B family.</text>
</comment>
<dbReference type="SUPFAM" id="SSF82171">
    <property type="entry name" value="DPP6 N-terminal domain-like"/>
    <property type="match status" value="1"/>
</dbReference>
<dbReference type="GO" id="GO:0003743">
    <property type="term" value="F:translation initiation factor activity"/>
    <property type="evidence" value="ECO:0007669"/>
    <property type="project" value="UniProtKB-UniRule"/>
</dbReference>
<evidence type="ECO:0000256" key="4">
    <source>
        <dbReference type="ARBA" id="ARBA00022917"/>
    </source>
</evidence>
<dbReference type="OrthoDB" id="10250414at2759"/>
<dbReference type="GO" id="GO:0031369">
    <property type="term" value="F:translation initiation factor binding"/>
    <property type="evidence" value="ECO:0007669"/>
    <property type="project" value="InterPro"/>
</dbReference>
<evidence type="ECO:0000256" key="6">
    <source>
        <dbReference type="PIRNR" id="PIRNR036424"/>
    </source>
</evidence>
<dbReference type="Gene3D" id="2.130.10.10">
    <property type="entry name" value="YVTN repeat-like/Quinoprotein amine dehydrogenase"/>
    <property type="match status" value="2"/>
</dbReference>
<dbReference type="GO" id="GO:0001732">
    <property type="term" value="P:formation of cytoplasmic translation initiation complex"/>
    <property type="evidence" value="ECO:0007669"/>
    <property type="project" value="UniProtKB-UniRule"/>
</dbReference>
<reference evidence="9 10" key="1">
    <citation type="submission" date="2015-12" db="EMBL/GenBank/DDBJ databases">
        <title>Dictyostelia acquired genes for synthesis and detection of signals that induce cell-type specialization by lateral gene transfer from prokaryotes.</title>
        <authorList>
            <person name="Gloeckner G."/>
            <person name="Schaap P."/>
        </authorList>
    </citation>
    <scope>NUCLEOTIDE SEQUENCE [LARGE SCALE GENOMIC DNA]</scope>
    <source>
        <strain evidence="9 10">TK</strain>
    </source>
</reference>
<dbReference type="GO" id="GO:0033290">
    <property type="term" value="C:eukaryotic 48S preinitiation complex"/>
    <property type="evidence" value="ECO:0007669"/>
    <property type="project" value="UniProtKB-UniRule"/>
</dbReference>
<keyword evidence="7" id="KW-0175">Coiled coil</keyword>
<dbReference type="FunCoup" id="A0A152A4T9">
    <property type="interactions" value="1146"/>
</dbReference>
<protein>
    <recommendedName>
        <fullName evidence="5 6">Eukaryotic translation initiation factor 3 subunit B</fullName>
        <shortName evidence="5 6">eIF3b</shortName>
    </recommendedName>
    <alternativeName>
        <fullName evidence="5">Eukaryotic translation initiation factor 3 subunit 9</fullName>
    </alternativeName>
</protein>
<dbReference type="GO" id="GO:0003723">
    <property type="term" value="F:RNA binding"/>
    <property type="evidence" value="ECO:0007669"/>
    <property type="project" value="UniProtKB-UniRule"/>
</dbReference>
<dbReference type="InterPro" id="IPR011400">
    <property type="entry name" value="EIF3B"/>
</dbReference>
<comment type="subcellular location">
    <subcellularLocation>
        <location evidence="5 6">Cytoplasm</location>
    </subcellularLocation>
</comment>
<evidence type="ECO:0000313" key="10">
    <source>
        <dbReference type="Proteomes" id="UP000076078"/>
    </source>
</evidence>
<dbReference type="InterPro" id="IPR013979">
    <property type="entry name" value="TIF_beta_prop-like"/>
</dbReference>
<dbReference type="PROSITE" id="PS50102">
    <property type="entry name" value="RRM"/>
    <property type="match status" value="1"/>
</dbReference>
<evidence type="ECO:0000256" key="2">
    <source>
        <dbReference type="ARBA" id="ARBA00022540"/>
    </source>
</evidence>
<dbReference type="Pfam" id="PF00076">
    <property type="entry name" value="RRM_1"/>
    <property type="match status" value="1"/>
</dbReference>
<dbReference type="Proteomes" id="UP000076078">
    <property type="component" value="Unassembled WGS sequence"/>
</dbReference>
<gene>
    <name evidence="9" type="ORF">DLAC_02367</name>
</gene>
<evidence type="ECO:0000256" key="7">
    <source>
        <dbReference type="SAM" id="Coils"/>
    </source>
</evidence>
<comment type="caution">
    <text evidence="9">The sequence shown here is derived from an EMBL/GenBank/DDBJ whole genome shotgun (WGS) entry which is preliminary data.</text>
</comment>
<evidence type="ECO:0000256" key="5">
    <source>
        <dbReference type="HAMAP-Rule" id="MF_03001"/>
    </source>
</evidence>